<organism evidence="2">
    <name type="scientific">Campylobacter jejuni</name>
    <dbReference type="NCBI Taxonomy" id="197"/>
    <lineage>
        <taxon>Bacteria</taxon>
        <taxon>Pseudomonadati</taxon>
        <taxon>Campylobacterota</taxon>
        <taxon>Epsilonproteobacteria</taxon>
        <taxon>Campylobacterales</taxon>
        <taxon>Campylobacteraceae</taxon>
        <taxon>Campylobacter</taxon>
    </lineage>
</organism>
<keyword evidence="1" id="KW-0472">Membrane</keyword>
<evidence type="ECO:0000313" key="2">
    <source>
        <dbReference type="EMBL" id="ECK4414701.1"/>
    </source>
</evidence>
<dbReference type="AlphaFoldDB" id="A0A5Y5LX07"/>
<evidence type="ECO:0000256" key="1">
    <source>
        <dbReference type="SAM" id="Phobius"/>
    </source>
</evidence>
<evidence type="ECO:0008006" key="3">
    <source>
        <dbReference type="Google" id="ProtNLM"/>
    </source>
</evidence>
<feature type="transmembrane region" description="Helical" evidence="1">
    <location>
        <begin position="96"/>
        <end position="116"/>
    </location>
</feature>
<sequence>MLNWKKIQELNLKEVAAKTQIELDFLEALVEKNFAVLSRFNVKGFVKILSREYELDFSDFNEEYEAYLNENNPTPQTKSKMITPKLDAYSQKSSNAWPFLIVLIVLVIIGSGIYYFDTLKTFFKDEQNNTSATVIDIIGQAQENLKSLGGNNVVVIDNNKAQETNQTESVLPSQNISLQENDKNISIENNISENNTTLLDEEKNTQIQEDTNTPKTDSLKEAHFKTSTKIWIGLIDLKSLKKTSFVKEKDFNISLDKDQLILTGAAALTMFDQENKEQKFPAGISKRFLIKDGKITS</sequence>
<protein>
    <recommendedName>
        <fullName evidence="3">Helix-turn-helix domain-containing protein</fullName>
    </recommendedName>
</protein>
<dbReference type="EMBL" id="AAJBVI010000058">
    <property type="protein sequence ID" value="ECK4414701.1"/>
    <property type="molecule type" value="Genomic_DNA"/>
</dbReference>
<name>A0A5Y5LX07_CAMJU</name>
<dbReference type="GO" id="GO:0003677">
    <property type="term" value="F:DNA binding"/>
    <property type="evidence" value="ECO:0007669"/>
    <property type="project" value="InterPro"/>
</dbReference>
<reference evidence="2" key="1">
    <citation type="submission" date="2019-08" db="EMBL/GenBank/DDBJ databases">
        <authorList>
            <consortium name="PulseNet: The National Subtyping Network for Foodborne Disease Surveillance"/>
            <person name="Tarr C.L."/>
            <person name="Trees E."/>
            <person name="Katz L.S."/>
            <person name="Carleton-Romer H.A."/>
            <person name="Stroika S."/>
            <person name="Kucerova Z."/>
            <person name="Roache K.F."/>
            <person name="Sabol A.L."/>
            <person name="Besser J."/>
            <person name="Gerner-Smidt P."/>
        </authorList>
    </citation>
    <scope>NUCLEOTIDE SEQUENCE</scope>
    <source>
        <strain evidence="2">PNUSAC010494</strain>
    </source>
</reference>
<accession>A0A5Y5LX07</accession>
<keyword evidence="1" id="KW-0812">Transmembrane</keyword>
<gene>
    <name evidence="2" type="ORF">FRM11_06395</name>
</gene>
<dbReference type="Gene3D" id="1.10.260.40">
    <property type="entry name" value="lambda repressor-like DNA-binding domains"/>
    <property type="match status" value="1"/>
</dbReference>
<feature type="non-terminal residue" evidence="2">
    <location>
        <position position="297"/>
    </location>
</feature>
<dbReference type="InterPro" id="IPR010982">
    <property type="entry name" value="Lambda_DNA-bd_dom_sf"/>
</dbReference>
<proteinExistence type="predicted"/>
<keyword evidence="1" id="KW-1133">Transmembrane helix</keyword>
<comment type="caution">
    <text evidence="2">The sequence shown here is derived from an EMBL/GenBank/DDBJ whole genome shotgun (WGS) entry which is preliminary data.</text>
</comment>